<keyword evidence="7" id="KW-1185">Reference proteome</keyword>
<dbReference type="RefSeq" id="WP_107648354.1">
    <property type="nucleotide sequence ID" value="NZ_PZJX01000014.1"/>
</dbReference>
<dbReference type="InterPro" id="IPR009662">
    <property type="entry name" value="Malonate_deCO2ase_dsu"/>
</dbReference>
<dbReference type="Pfam" id="PF06857">
    <property type="entry name" value="ACP"/>
    <property type="match status" value="1"/>
</dbReference>
<comment type="PTM">
    <text evidence="5">Covalently binds the prosthetic group of malonate decarboxylase.</text>
</comment>
<dbReference type="InterPro" id="IPR023439">
    <property type="entry name" value="Mal_deCO2ase/Cit_lyase_ACP"/>
</dbReference>
<keyword evidence="2" id="KW-0963">Cytoplasm</keyword>
<evidence type="ECO:0000313" key="6">
    <source>
        <dbReference type="EMBL" id="PTE11239.1"/>
    </source>
</evidence>
<protein>
    <recommendedName>
        <fullName evidence="4">Malonate decarboxylase acyl carrier protein</fullName>
    </recommendedName>
</protein>
<evidence type="ECO:0000256" key="2">
    <source>
        <dbReference type="ARBA" id="ARBA00022490"/>
    </source>
</evidence>
<sequence>MENLKLRFTTRGPIPGTARSTIVGVVASGNLEVLLERVLDQNECAVEIATPVRGYDDVWKAVVADFVERASPGGMRISINDGGARPDTVALRLMQGVRTMEAGDE</sequence>
<dbReference type="GO" id="GO:0005737">
    <property type="term" value="C:cytoplasm"/>
    <property type="evidence" value="ECO:0007669"/>
    <property type="project" value="UniProtKB-SubCell"/>
</dbReference>
<proteinExistence type="inferred from homology"/>
<dbReference type="EMBL" id="PZJX01000014">
    <property type="protein sequence ID" value="PTE11239.1"/>
    <property type="molecule type" value="Genomic_DNA"/>
</dbReference>
<dbReference type="OrthoDB" id="120290at2"/>
<gene>
    <name evidence="6" type="primary">mdcC</name>
    <name evidence="6" type="ORF">C9427_06730</name>
</gene>
<dbReference type="Proteomes" id="UP000240259">
    <property type="component" value="Unassembled WGS sequence"/>
</dbReference>
<comment type="caution">
    <text evidence="6">The sequence shown here is derived from an EMBL/GenBank/DDBJ whole genome shotgun (WGS) entry which is preliminary data.</text>
</comment>
<evidence type="ECO:0000256" key="3">
    <source>
        <dbReference type="ARBA" id="ARBA00022553"/>
    </source>
</evidence>
<organism evidence="6 7">
    <name type="scientific">Mesorhizobium helmanticense</name>
    <dbReference type="NCBI Taxonomy" id="1776423"/>
    <lineage>
        <taxon>Bacteria</taxon>
        <taxon>Pseudomonadati</taxon>
        <taxon>Pseudomonadota</taxon>
        <taxon>Alphaproteobacteria</taxon>
        <taxon>Hyphomicrobiales</taxon>
        <taxon>Phyllobacteriaceae</taxon>
        <taxon>Mesorhizobium</taxon>
    </lineage>
</organism>
<evidence type="ECO:0000256" key="4">
    <source>
        <dbReference type="NCBIfam" id="TIGR03130"/>
    </source>
</evidence>
<reference evidence="6 7" key="1">
    <citation type="submission" date="2018-03" db="EMBL/GenBank/DDBJ databases">
        <title>Genome sequence of the symbiotic type strain Mesorhizobium helmanticense CSLC115NT isolated from Lotus corniculatus nodules.</title>
        <authorList>
            <person name="Sannazzaro A.I."/>
            <person name="Torres Tejerizo G.A."/>
            <person name="Dip D."/>
            <person name="Caballero M."/>
            <person name="Pistorio M."/>
            <person name="Estrella M.J."/>
        </authorList>
    </citation>
    <scope>NUCLEOTIDE SEQUENCE [LARGE SCALE GENOMIC DNA]</scope>
    <source>
        <strain evidence="6 7">CSLC115N</strain>
    </source>
</reference>
<evidence type="ECO:0000313" key="7">
    <source>
        <dbReference type="Proteomes" id="UP000240259"/>
    </source>
</evidence>
<dbReference type="NCBIfam" id="TIGR03130">
    <property type="entry name" value="malonate_delta"/>
    <property type="match status" value="1"/>
</dbReference>
<keyword evidence="3 5" id="KW-0597">Phosphoprotein</keyword>
<evidence type="ECO:0000256" key="5">
    <source>
        <dbReference type="PIRSR" id="PIRSR609662-50"/>
    </source>
</evidence>
<dbReference type="HAMAP" id="MF_00710">
    <property type="entry name" value="Malonate_deCO2ase_dsu"/>
    <property type="match status" value="1"/>
</dbReference>
<evidence type="ECO:0000256" key="1">
    <source>
        <dbReference type="ARBA" id="ARBA00004496"/>
    </source>
</evidence>
<comment type="subcellular location">
    <subcellularLocation>
        <location evidence="1">Cytoplasm</location>
    </subcellularLocation>
</comment>
<name>A0A2T4J019_9HYPH</name>
<dbReference type="AlphaFoldDB" id="A0A2T4J019"/>
<accession>A0A2T4J019</accession>
<feature type="modified residue" description="O-(phosphoribosyl dephospho-coenzyme A)serine" evidence="5">
    <location>
        <position position="28"/>
    </location>
</feature>